<dbReference type="EMBL" id="VSSQ01056929">
    <property type="protein sequence ID" value="MPN10758.1"/>
    <property type="molecule type" value="Genomic_DNA"/>
</dbReference>
<reference evidence="1" key="1">
    <citation type="submission" date="2019-08" db="EMBL/GenBank/DDBJ databases">
        <authorList>
            <person name="Kucharzyk K."/>
            <person name="Murdoch R.W."/>
            <person name="Higgins S."/>
            <person name="Loffler F."/>
        </authorList>
    </citation>
    <scope>NUCLEOTIDE SEQUENCE</scope>
</reference>
<accession>A0A645F8S9</accession>
<name>A0A645F8S9_9ZZZZ</name>
<organism evidence="1">
    <name type="scientific">bioreactor metagenome</name>
    <dbReference type="NCBI Taxonomy" id="1076179"/>
    <lineage>
        <taxon>unclassified sequences</taxon>
        <taxon>metagenomes</taxon>
        <taxon>ecological metagenomes</taxon>
    </lineage>
</organism>
<gene>
    <name evidence="1" type="ORF">SDC9_158055</name>
</gene>
<comment type="caution">
    <text evidence="1">The sequence shown here is derived from an EMBL/GenBank/DDBJ whole genome shotgun (WGS) entry which is preliminary data.</text>
</comment>
<dbReference type="AlphaFoldDB" id="A0A645F8S9"/>
<sequence>MLNTAPIDIVFIKYFEFSWGLVSVMVETRLKTLEIGEVLSPKKAPDIMVPAIAGSGIFIALPNPINTIPTVLTVPVEVPMSIDIAEDIINDDTRNILSFIIPKL</sequence>
<protein>
    <submittedName>
        <fullName evidence="1">Uncharacterized protein</fullName>
    </submittedName>
</protein>
<evidence type="ECO:0000313" key="1">
    <source>
        <dbReference type="EMBL" id="MPN10758.1"/>
    </source>
</evidence>
<proteinExistence type="predicted"/>